<dbReference type="Pfam" id="PF01565">
    <property type="entry name" value="FAD_binding_4"/>
    <property type="match status" value="1"/>
</dbReference>
<feature type="transmembrane region" description="Helical" evidence="3">
    <location>
        <begin position="6"/>
        <end position="26"/>
    </location>
</feature>
<dbReference type="Proteomes" id="UP001207228">
    <property type="component" value="Unassembled WGS sequence"/>
</dbReference>
<evidence type="ECO:0000256" key="2">
    <source>
        <dbReference type="ARBA" id="ARBA00022827"/>
    </source>
</evidence>
<dbReference type="InterPro" id="IPR016164">
    <property type="entry name" value="FAD-linked_Oxase-like_C"/>
</dbReference>
<dbReference type="Gene3D" id="3.30.465.10">
    <property type="match status" value="1"/>
</dbReference>
<dbReference type="PROSITE" id="PS51387">
    <property type="entry name" value="FAD_PCMH"/>
    <property type="match status" value="1"/>
</dbReference>
<dbReference type="SUPFAM" id="SSF56176">
    <property type="entry name" value="FAD-binding/transporter-associated domain-like"/>
    <property type="match status" value="1"/>
</dbReference>
<evidence type="ECO:0000256" key="1">
    <source>
        <dbReference type="ARBA" id="ARBA00022630"/>
    </source>
</evidence>
<keyword evidence="3" id="KW-0472">Membrane</keyword>
<sequence>MKRLINLVYYLLTKVVVLVKTLLVSAKRLLLHISRKKRYAIPFYGFIAYVLFVVALVKTSGDANYNKVLANKRINDVTVINPIQVNKIIKPHTNEELIQAIQATSGPISIGGGKFSMGGQTGYENSLHIDTREFNKVIKLDTVTKQITVQPGITWRDLQDVIDPYDLSVKIMQTYANFTVGGSLSVNCHGRYIGHGPIISSVVGLKIITASGEIITASRSENPDVFNAAVGGYGGVGVIAEATLQLTDNVKVERHTQLVKVEEYHQYFNNNIRNDKKVIFQNGDLYPPDYDYVNVVSWKESDKPLTDSERFTSKDENYWLEQNLVEVVSWGDFGKWVRRSVIDPINYSTEKVTWRNKEASYDVKELEPVSREDETYVLQEYFIPVNRINSFVPKMKAVFDKYEVNVMNVSLRHAYPDTASFLSWANEEVFAFVVYYKQGTDQASKETVKQWTLEMTDAILSENGTWYLPYQPHASAAQFEKGYPNSGKYFEVKNKLDPVHRFTNKLLDKYNPYVTNTLAKEREAINGYYRAEEQTILTVPEWYLVFNPKEYADFLQEGNNPSDFPFYASIDEYWRLYDRSMKLVSDAYPENEEYNTMLQVIGVSITMEYAGKMIYENTIGRVFSWFSNRSLSEEEKTIIQAHRAYSDFIYDTAWYEFEFMPWVGKVWTVSDASEANWLRKWERALFFTLEFTFKAGYAQLIEWAAKSSYETPVTDVYLLVAGEGPTEGMGIKIIKALDDKKIISIPRWGVFTSTLLELKNTNFEIIEIGGNDEIAVSVLVDNLKSVDFDQVDRLYESRVVTKPNAKRIVYLLQVKELLPFLSYAASNHIEVEHMYDY</sequence>
<proteinExistence type="predicted"/>
<keyword evidence="3" id="KW-1133">Transmembrane helix</keyword>
<keyword evidence="1" id="KW-0285">Flavoprotein</keyword>
<dbReference type="EMBL" id="JAPFQO010000004">
    <property type="protein sequence ID" value="MCX2739911.1"/>
    <property type="molecule type" value="Genomic_DNA"/>
</dbReference>
<evidence type="ECO:0000259" key="4">
    <source>
        <dbReference type="PROSITE" id="PS51387"/>
    </source>
</evidence>
<comment type="caution">
    <text evidence="5">The sequence shown here is derived from an EMBL/GenBank/DDBJ whole genome shotgun (WGS) entry which is preliminary data.</text>
</comment>
<name>A0ABT3REQ6_9BACT</name>
<evidence type="ECO:0000313" key="5">
    <source>
        <dbReference type="EMBL" id="MCX2739911.1"/>
    </source>
</evidence>
<dbReference type="InterPro" id="IPR036318">
    <property type="entry name" value="FAD-bd_PCMH-like_sf"/>
</dbReference>
<keyword evidence="6" id="KW-1185">Reference proteome</keyword>
<dbReference type="PANTHER" id="PTHR43762:SF1">
    <property type="entry name" value="D-ARABINONO-1,4-LACTONE OXIDASE"/>
    <property type="match status" value="1"/>
</dbReference>
<keyword evidence="3" id="KW-0812">Transmembrane</keyword>
<dbReference type="InterPro" id="IPR010031">
    <property type="entry name" value="FAD_lactone_oxidase-like"/>
</dbReference>
<dbReference type="PANTHER" id="PTHR43762">
    <property type="entry name" value="L-GULONOLACTONE OXIDASE"/>
    <property type="match status" value="1"/>
</dbReference>
<dbReference type="InterPro" id="IPR016169">
    <property type="entry name" value="FAD-bd_PCMH_sub2"/>
</dbReference>
<dbReference type="InterPro" id="IPR006094">
    <property type="entry name" value="Oxid_FAD_bind_N"/>
</dbReference>
<protein>
    <submittedName>
        <fullName evidence="5">FAD-dependent oxidoreductase</fullName>
    </submittedName>
</protein>
<feature type="domain" description="FAD-binding PCMH-type" evidence="4">
    <location>
        <begin position="78"/>
        <end position="249"/>
    </location>
</feature>
<reference evidence="5 6" key="1">
    <citation type="submission" date="2022-11" db="EMBL/GenBank/DDBJ databases">
        <title>The characterization of three novel Bacteroidetes species and genomic analysis of their roles in tidal elemental geochemical cycles.</title>
        <authorList>
            <person name="Ma K.-J."/>
        </authorList>
    </citation>
    <scope>NUCLEOTIDE SEQUENCE [LARGE SCALE GENOMIC DNA]</scope>
    <source>
        <strain evidence="5 6">M82</strain>
    </source>
</reference>
<feature type="transmembrane region" description="Helical" evidence="3">
    <location>
        <begin position="38"/>
        <end position="57"/>
    </location>
</feature>
<accession>A0ABT3REQ6</accession>
<dbReference type="InterPro" id="IPR016166">
    <property type="entry name" value="FAD-bd_PCMH"/>
</dbReference>
<keyword evidence="2" id="KW-0274">FAD</keyword>
<dbReference type="SUPFAM" id="SSF55103">
    <property type="entry name" value="FAD-linked oxidases, C-terminal domain"/>
    <property type="match status" value="1"/>
</dbReference>
<evidence type="ECO:0000313" key="6">
    <source>
        <dbReference type="Proteomes" id="UP001207228"/>
    </source>
</evidence>
<gene>
    <name evidence="5" type="ORF">OO017_08150</name>
</gene>
<organism evidence="5 6">
    <name type="scientific">Pontibacter anaerobius</name>
    <dbReference type="NCBI Taxonomy" id="2993940"/>
    <lineage>
        <taxon>Bacteria</taxon>
        <taxon>Pseudomonadati</taxon>
        <taxon>Bacteroidota</taxon>
        <taxon>Cytophagia</taxon>
        <taxon>Cytophagales</taxon>
        <taxon>Hymenobacteraceae</taxon>
        <taxon>Pontibacter</taxon>
    </lineage>
</organism>
<evidence type="ECO:0000256" key="3">
    <source>
        <dbReference type="SAM" id="Phobius"/>
    </source>
</evidence>
<dbReference type="RefSeq" id="WP_266051978.1">
    <property type="nucleotide sequence ID" value="NZ_JAPFQO010000004.1"/>
</dbReference>